<feature type="region of interest" description="Disordered" evidence="1">
    <location>
        <begin position="401"/>
        <end position="426"/>
    </location>
</feature>
<evidence type="ECO:0000256" key="1">
    <source>
        <dbReference type="SAM" id="MobiDB-lite"/>
    </source>
</evidence>
<sequence>MNLQLIIKDVSGKVIARHDLIPQQPLSLTPPANASTFEVHSNDGNLPAQIKATKSNSGLRLTWADEATGENYEVLLDNYAPDVPPAVTASDPDGVVYAFDYDPASAVYELTDTSAELLTVGDNSVMLAAGGGIGAAALLIGIGVSNHSSGGGSSSDDNAASTVSPSIVLTDASGNILNSGDTISDSTLTLSGEGMAPGSTVVISDGGAVIGETTVDENGRWSFTPNEALADGGHTIVVDGTDINGNGVSDSVDVVVDAQSNTETENGGEDGVIDPENILDEDIPAPEGIVPVVVIADDSGNIINSGEATRDSTPMFSGSNYQPGGTVTIANGDALLGETVVEANGSWTFTPEALPEGAHTITVIGPDINGVSSSNSVDLVIDVTAPEGVDTAGVVITDEAGNAIDPGSASSDPTPTFSGDGAEPGATVVVSDGGEVVGETTVNEDGSWSYTPDEPLEEGDHDISFEIIDEAGNGSGPSDSIDYTVDTTAPDVPDASAVVITDPDGTAIDPSGATSATTPTFSGGGAEPGSTVVVSDGETAIGEATVAEDGSWSFTPDEPLAEGDHDISFEIIDEAGNGSGPSDSVDYTVDTTAPDMPDASAVVITDPDGTAIDPSGATSATTPTFSGDGAEPGATVIISDGDVALGETTVNEDGSWSYTPDEPLAEGDHDISFEIIDEAGNGSGPSDSVDYTVDTTAPDVPDASAVVITDPDGTAIDPSGATSATTPTFSGDGAEPGATVVVSDGDEIIGETVVEEDGSWSYTPDEPLAEGDHDISFAVVDEAGNSSGPSDSIDYTVDTTAPDVPDASAVVITDPDGNAIVPPGATSATTPTFSGDGAEPGATVVVSDGDVALGETTVNEDGSWSYTPDEPLAEGEHSFSFEAVDEAGNTSGASAAIDYTVDTIAPEGIDPASIVITDEAGIVVDRTETLTDSKATFSGSAEPGATVTLYDKGEKVGEATVAEDGSWQFTDEDGLYDGSHELTFTVTDGAGNSSAPSATLNLDVQAVILTAMDNISAEAAVGFTYPVSVEDDLGTLISDSGLIAINNTIVSDAIVVADGTFIDLNVTATSSAFLNVASNSTLILQKYHSATGEWVDVSQGGSSNLFGLFGSGANTATLTLSGLTAGTYQLVYTTAGINIGASFDLEARETVYTLAEEATTTNYTTAAGNVMSDADGIYGPDTIPHGASTLVSSVSVTNSDGNVTKVTLGAITKTTLVGQYGMLMIGGDGSYEYIPAVSMNSIGKVEVFTYTLTDSATGKTSSAQLYIQIGSTNDALTLSWDATDPGADAVTDIASANAADASVAVSWRTTEASDTDVVLTTGGTVNYTSAFTLVSADDRVSGTLTLKTEQGLFGNDFATEKNIAYELQQLGSDGSWTTVTTDNLVVPAGDHNGEVLLTLDISTLVEEAGTWRLAIVTTGADNDVILDMAVSVTSTTDYEITASQAASGNLLTDEGIDGAIDKLSSIYTRLYAKAGDGSADTDVDSSYVAVTESGITLVGEYGTLLLYSDGTYLYTPDATTLPSGSQDIFTYALQGVNGKVVTATLTVNLGVEVDGSNGGALVFQGTEANDVFAVYDTDFAQMDGADGSDTLAWYGKAELVLSDVAARVSNIETLALAAESSGSVVVTAQDVVDITNDVNTLTVTGAAGDTVTLVGSWINSGTTVINSILYTHYTGTTGAGVAVDLNVQQSVALSAASYQDSSSGSEYDVVAAEAITGTDGNDLFNVDGSDFASIDGGAGLDTLVWRASTLTVSEIADKVSNIEEIELAADAGNLLISAQNVADITDDDNTLYVKGEAGDTLTLGGSWQWIGSEVLNNASYDRYVSTAADGQSVTLLVDSEIAFSATETAAENNAADVTGQVTLLSDSVAQTVTVEEESNSFISDSFVIASSSDQQAIGFSVSGASIDADNSVSATWSLQRYNGQTFAWETVTGGSQALTSSSALNVTLSDQPVGTYRLTIDTTQSGHTSLLLLTVYDEQAIEVAVNIVSTTDYQVTADASSAGSVFTSDNGLIVKSIAAGIVTGAASYTLVAAAGTTIVGEYGSLTIHSDGSYTYTLASGSTIPLASSEDAFTYLLSDGTTQTLTVTPGVAVDGLGGGALTFAGTVGDDSFAIYDTQLTVLDGKAGHDTLVWRGEGELRLSDLAGKVSNIEAIDLQDNGAAAVLTLNVDDIASVTGDGNALYVRGGSEDSLSLAGEWLVSGVETLNNIVYTLYTSATLNGTAIKLYVQEGITFNEVTAGIEGSLSAEEMQDLTLVSVSQNGETAVVDGEAASLQGYWGTLAIDGAGHYRYVPDEAAAQSGHTDTFTYTLSDGSSASLSVSLGVTVDGSAGGALTFSGSGGSDIFQLYDTDFTSINGADGSDTLAWHGSGSLDLSAISARVSNIEAVDMLDDSVNDSLTVSAESLFNITDDNNTLYVRGAEGDTVTLNGSWTQSTALLADGISYEHYTSTAADGSLVQLYIEDDIVIG</sequence>
<feature type="domain" description="Bacterial Ig-like" evidence="2">
    <location>
        <begin position="411"/>
        <end position="487"/>
    </location>
</feature>
<keyword evidence="4" id="KW-1185">Reference proteome</keyword>
<feature type="domain" description="Bacterial Ig-like" evidence="2">
    <location>
        <begin position="714"/>
        <end position="799"/>
    </location>
</feature>
<feature type="compositionally biased region" description="Polar residues" evidence="1">
    <location>
        <begin position="512"/>
        <end position="521"/>
    </location>
</feature>
<dbReference type="NCBIfam" id="NF033510">
    <property type="entry name" value="Ca_tandemer"/>
    <property type="match status" value="8"/>
</dbReference>
<dbReference type="Pfam" id="PF19077">
    <property type="entry name" value="Big_13"/>
    <property type="match status" value="8"/>
</dbReference>
<dbReference type="InterPro" id="IPR010221">
    <property type="entry name" value="VCBS_dom"/>
</dbReference>
<organism evidence="3 4">
    <name type="scientific">Erwinia aeris</name>
    <dbReference type="NCBI Taxonomy" id="3239803"/>
    <lineage>
        <taxon>Bacteria</taxon>
        <taxon>Pseudomonadati</taxon>
        <taxon>Pseudomonadota</taxon>
        <taxon>Gammaproteobacteria</taxon>
        <taxon>Enterobacterales</taxon>
        <taxon>Erwiniaceae</taxon>
        <taxon>Erwinia</taxon>
    </lineage>
</organism>
<dbReference type="InterPro" id="IPR055014">
    <property type="entry name" value="BapA_Bap-like_C"/>
</dbReference>
<dbReference type="NCBIfam" id="NF045619">
    <property type="entry name" value="adhes_GNV_Cterm"/>
    <property type="match status" value="1"/>
</dbReference>
<gene>
    <name evidence="3" type="ORF">AB6T85_09305</name>
</gene>
<dbReference type="InterPro" id="IPR044016">
    <property type="entry name" value="Big_13"/>
</dbReference>
<feature type="compositionally biased region" description="Polar residues" evidence="1">
    <location>
        <begin position="720"/>
        <end position="729"/>
    </location>
</feature>
<protein>
    <submittedName>
        <fullName evidence="3">BapA/Bap/LapF family large adhesin</fullName>
    </submittedName>
</protein>
<comment type="caution">
    <text evidence="3">The sequence shown here is derived from an EMBL/GenBank/DDBJ whole genome shotgun (WGS) entry which is preliminary data.</text>
</comment>
<feature type="compositionally biased region" description="Polar residues" evidence="1">
    <location>
        <begin position="408"/>
        <end position="417"/>
    </location>
</feature>
<dbReference type="InterPro" id="IPR013783">
    <property type="entry name" value="Ig-like_fold"/>
</dbReference>
<reference evidence="3 4" key="1">
    <citation type="submission" date="2024-07" db="EMBL/GenBank/DDBJ databases">
        <authorList>
            <person name="Hebao G."/>
        </authorList>
    </citation>
    <scope>NUCLEOTIDE SEQUENCE [LARGE SCALE GENOMIC DNA]</scope>
    <source>
        <strain evidence="3 4">ACCC 02193</strain>
    </source>
</reference>
<feature type="domain" description="Bacterial Ig-like" evidence="2">
    <location>
        <begin position="825"/>
        <end position="903"/>
    </location>
</feature>
<feature type="domain" description="Bacterial Ig-like" evidence="2">
    <location>
        <begin position="296"/>
        <end position="382"/>
    </location>
</feature>
<name>A0ABV4E6S2_9GAMM</name>
<feature type="region of interest" description="Disordered" evidence="1">
    <location>
        <begin position="711"/>
        <end position="736"/>
    </location>
</feature>
<evidence type="ECO:0000259" key="2">
    <source>
        <dbReference type="Pfam" id="PF19077"/>
    </source>
</evidence>
<evidence type="ECO:0000313" key="4">
    <source>
        <dbReference type="Proteomes" id="UP001565243"/>
    </source>
</evidence>
<dbReference type="Proteomes" id="UP001565243">
    <property type="component" value="Unassembled WGS sequence"/>
</dbReference>
<dbReference type="NCBIfam" id="TIGR01965">
    <property type="entry name" value="VCBS_repeat"/>
    <property type="match status" value="2"/>
</dbReference>
<accession>A0ABV4E6S2</accession>
<feature type="domain" description="Bacterial Ig-like" evidence="2">
    <location>
        <begin position="931"/>
        <end position="1003"/>
    </location>
</feature>
<feature type="compositionally biased region" description="Polar residues" evidence="1">
    <location>
        <begin position="616"/>
        <end position="625"/>
    </location>
</feature>
<dbReference type="Gene3D" id="2.60.40.10">
    <property type="entry name" value="Immunoglobulins"/>
    <property type="match status" value="8"/>
</dbReference>
<evidence type="ECO:0000313" key="3">
    <source>
        <dbReference type="EMBL" id="MEY8770622.1"/>
    </source>
</evidence>
<proteinExistence type="predicted"/>
<dbReference type="EMBL" id="JBGFFX010000004">
    <property type="protein sequence ID" value="MEY8770622.1"/>
    <property type="molecule type" value="Genomic_DNA"/>
</dbReference>
<feature type="region of interest" description="Disordered" evidence="1">
    <location>
        <begin position="504"/>
        <end position="528"/>
    </location>
</feature>
<feature type="domain" description="Bacterial Ig-like" evidence="2">
    <location>
        <begin position="168"/>
        <end position="257"/>
    </location>
</feature>
<feature type="domain" description="Bacterial Ig-like" evidence="2">
    <location>
        <begin position="506"/>
        <end position="591"/>
    </location>
</feature>
<feature type="domain" description="Bacterial Ig-like" evidence="2">
    <location>
        <begin position="610"/>
        <end position="695"/>
    </location>
</feature>
<feature type="region of interest" description="Disordered" evidence="1">
    <location>
        <begin position="612"/>
        <end position="631"/>
    </location>
</feature>
<dbReference type="RefSeq" id="WP_369895370.1">
    <property type="nucleotide sequence ID" value="NZ_JBGFFX010000004.1"/>
</dbReference>